<reference evidence="2" key="2">
    <citation type="submission" date="2023-08" db="EMBL/GenBank/DDBJ databases">
        <title>Identification and characterization of horizontal gene transfer across gut microbiota members of farm animals based on homology search.</title>
        <authorList>
            <person name="Schwarzerova J."/>
            <person name="Nykrynova M."/>
            <person name="Jureckova K."/>
            <person name="Cejkova D."/>
            <person name="Rychlik I."/>
        </authorList>
    </citation>
    <scope>NUCLEOTIDE SEQUENCE</scope>
    <source>
        <strain evidence="2">ET15</strain>
        <strain evidence="1">ET37</strain>
    </source>
</reference>
<accession>A0AAW7JLG7</accession>
<evidence type="ECO:0000313" key="3">
    <source>
        <dbReference type="Proteomes" id="UP001167831"/>
    </source>
</evidence>
<reference evidence="2" key="1">
    <citation type="submission" date="2023-06" db="EMBL/GenBank/DDBJ databases">
        <authorList>
            <person name="Zeman M."/>
            <person name="Kubasova T."/>
            <person name="Jahodarova E."/>
            <person name="Nykrynova M."/>
            <person name="Rychlik I."/>
        </authorList>
    </citation>
    <scope>NUCLEOTIDE SEQUENCE</scope>
    <source>
        <strain evidence="2">ET15</strain>
        <strain evidence="1">ET37</strain>
    </source>
</reference>
<organism evidence="2 4">
    <name type="scientific">Leyella lascolaii</name>
    <dbReference type="NCBI Taxonomy" id="1776379"/>
    <lineage>
        <taxon>Bacteria</taxon>
        <taxon>Pseudomonadati</taxon>
        <taxon>Bacteroidota</taxon>
        <taxon>Bacteroidia</taxon>
        <taxon>Bacteroidales</taxon>
        <taxon>Prevotellaceae</taxon>
        <taxon>Leyella</taxon>
    </lineage>
</organism>
<dbReference type="Proteomes" id="UP001168478">
    <property type="component" value="Unassembled WGS sequence"/>
</dbReference>
<name>A0AAW7JLG7_9BACT</name>
<proteinExistence type="predicted"/>
<keyword evidence="2" id="KW-0067">ATP-binding</keyword>
<dbReference type="EMBL" id="JAUEIF010000012">
    <property type="protein sequence ID" value="MDN0026100.1"/>
    <property type="molecule type" value="Genomic_DNA"/>
</dbReference>
<protein>
    <submittedName>
        <fullName evidence="2">ATP-binding protein</fullName>
    </submittedName>
</protein>
<comment type="caution">
    <text evidence="2">The sequence shown here is derived from an EMBL/GenBank/DDBJ whole genome shotgun (WGS) entry which is preliminary data.</text>
</comment>
<evidence type="ECO:0000313" key="1">
    <source>
        <dbReference type="EMBL" id="MDN0023755.1"/>
    </source>
</evidence>
<evidence type="ECO:0000313" key="2">
    <source>
        <dbReference type="EMBL" id="MDN0026100.1"/>
    </source>
</evidence>
<keyword evidence="3" id="KW-1185">Reference proteome</keyword>
<dbReference type="EMBL" id="JAUEIE010000018">
    <property type="protein sequence ID" value="MDN0023755.1"/>
    <property type="molecule type" value="Genomic_DNA"/>
</dbReference>
<dbReference type="Proteomes" id="UP001167831">
    <property type="component" value="Unassembled WGS sequence"/>
</dbReference>
<sequence>MEKNITLSQSKNGCGRTSSELAGTALRPFERLRRYYSDVLEEEVSYSRMWRLINAQLAFVAAVFPADAPLLARALCAVWLVCSLLACRR</sequence>
<dbReference type="RefSeq" id="WP_289826211.1">
    <property type="nucleotide sequence ID" value="NZ_JAUEIE010000018.1"/>
</dbReference>
<keyword evidence="2" id="KW-0547">Nucleotide-binding</keyword>
<dbReference type="AlphaFoldDB" id="A0AAW7JLG7"/>
<evidence type="ECO:0000313" key="4">
    <source>
        <dbReference type="Proteomes" id="UP001168478"/>
    </source>
</evidence>
<gene>
    <name evidence="1" type="ORF">QVN81_12130</name>
    <name evidence="2" type="ORF">QVN84_11305</name>
</gene>
<dbReference type="GO" id="GO:0005524">
    <property type="term" value="F:ATP binding"/>
    <property type="evidence" value="ECO:0007669"/>
    <property type="project" value="UniProtKB-KW"/>
</dbReference>